<comment type="caution">
    <text evidence="2">The sequence shown here is derived from an EMBL/GenBank/DDBJ whole genome shotgun (WGS) entry which is preliminary data.</text>
</comment>
<dbReference type="Proteomes" id="UP000297834">
    <property type="component" value="Unassembled WGS sequence"/>
</dbReference>
<dbReference type="PANTHER" id="PTHR37539:SF1">
    <property type="entry name" value="ER-BOUND OXYGENASE MPAB_MPAB'_RUBBER OXYGENASE CATALYTIC DOMAIN-CONTAINING PROTEIN"/>
    <property type="match status" value="1"/>
</dbReference>
<dbReference type="AlphaFoldDB" id="A0A4Y7XAX1"/>
<evidence type="ECO:0000313" key="2">
    <source>
        <dbReference type="EMBL" id="TEU24217.1"/>
    </source>
</evidence>
<evidence type="ECO:0000313" key="3">
    <source>
        <dbReference type="Proteomes" id="UP000297834"/>
    </source>
</evidence>
<dbReference type="InterPro" id="IPR037473">
    <property type="entry name" value="Lcp-like"/>
</dbReference>
<name>A0A4Y7XAX1_9GAMM</name>
<evidence type="ECO:0000259" key="1">
    <source>
        <dbReference type="Pfam" id="PF09995"/>
    </source>
</evidence>
<gene>
    <name evidence="2" type="ORF">E2B99_12460</name>
</gene>
<dbReference type="EMBL" id="SNTY01000067">
    <property type="protein sequence ID" value="TEU24217.1"/>
    <property type="molecule type" value="Genomic_DNA"/>
</dbReference>
<dbReference type="InterPro" id="IPR018713">
    <property type="entry name" value="MPAB/Lcp_cat_dom"/>
</dbReference>
<reference evidence="2 3" key="1">
    <citation type="submission" date="2019-03" db="EMBL/GenBank/DDBJ databases">
        <title>Alkanindiges illinoisensis: a potential pathogenic isolated from ascites of a gastric cancer patient with abdominal metastasis.</title>
        <authorList>
            <person name="Hu X."/>
            <person name="Yang B."/>
            <person name="Yan X."/>
            <person name="Lin L."/>
            <person name="Zhao H."/>
            <person name="Zhou F."/>
            <person name="Su B."/>
            <person name="Chen J."/>
            <person name="Rui Y."/>
            <person name="Wang Q."/>
            <person name="Zheng L."/>
        </authorList>
    </citation>
    <scope>NUCLEOTIDE SEQUENCE [LARGE SCALE GENOMIC DNA]</scope>
    <source>
        <strain evidence="2 3">NFYY 23406</strain>
    </source>
</reference>
<dbReference type="STRING" id="1120977.GCA_000619845_02296"/>
<sequence length="414" mass="47890">MNKLESRPVPKRAKSFQHTRRFLPAVTLLEKLLQQPIMMTEQQYQHLIDGLWQGDTLMDALVDWLFEDNTRQRKQLFEQALHEGTVSIKDCPDILQQFFAHVETQPEWLDQAQLQQAVAFMHSVGLNANYVLRDLALMGGYLLAGFNQALVMTGALNKGASQRLAETSKWWMDCTAPHGLERFSAGFKSTIHVRLIHALVRRNLHRKPEWNAEHWGLPICQIDMAATNLAFCSLFLLGLRGLGIVPTRQESQAVMHFWKYLGWLMGVDPRWLVDCERDGHILLYQSLFTQAAPDWTSQALGSALAQEPLQKEFKRWQTLQRHYSYHKHLSISRLFLSAQKMQQLGLPKYVLPWFPAFLIPQNLIGYRIQRRLPVLKSWQQRRGRQAQLNYMATFGSRGDKVIQPEKNHPAYIAG</sequence>
<dbReference type="GO" id="GO:0016491">
    <property type="term" value="F:oxidoreductase activity"/>
    <property type="evidence" value="ECO:0007669"/>
    <property type="project" value="InterPro"/>
</dbReference>
<accession>A0A4Y7XAX1</accession>
<dbReference type="Pfam" id="PF09995">
    <property type="entry name" value="MPAB_Lcp_cat"/>
    <property type="match status" value="1"/>
</dbReference>
<keyword evidence="3" id="KW-1185">Reference proteome</keyword>
<feature type="domain" description="ER-bound oxygenase mpaB/mpaB'/Rubber oxygenase catalytic" evidence="1">
    <location>
        <begin position="133"/>
        <end position="348"/>
    </location>
</feature>
<dbReference type="OrthoDB" id="6072815at2"/>
<dbReference type="RefSeq" id="WP_134245359.1">
    <property type="nucleotide sequence ID" value="NZ_SNTY01000067.1"/>
</dbReference>
<dbReference type="PANTHER" id="PTHR37539">
    <property type="entry name" value="SECRETED PROTEIN-RELATED"/>
    <property type="match status" value="1"/>
</dbReference>
<protein>
    <submittedName>
        <fullName evidence="2">DUF2236 domain-containing protein</fullName>
    </submittedName>
</protein>
<organism evidence="2 3">
    <name type="scientific">Alkanindiges illinoisensis</name>
    <dbReference type="NCBI Taxonomy" id="197183"/>
    <lineage>
        <taxon>Bacteria</taxon>
        <taxon>Pseudomonadati</taxon>
        <taxon>Pseudomonadota</taxon>
        <taxon>Gammaproteobacteria</taxon>
        <taxon>Moraxellales</taxon>
        <taxon>Moraxellaceae</taxon>
        <taxon>Alkanindiges</taxon>
    </lineage>
</organism>
<proteinExistence type="predicted"/>